<feature type="repeat" description="RCC1" evidence="1">
    <location>
        <begin position="388"/>
        <end position="448"/>
    </location>
</feature>
<accession>G7DU79</accession>
<organism evidence="3 4">
    <name type="scientific">Mixia osmundae (strain CBS 9802 / IAM 14324 / JCM 22182 / KY 12970)</name>
    <dbReference type="NCBI Taxonomy" id="764103"/>
    <lineage>
        <taxon>Eukaryota</taxon>
        <taxon>Fungi</taxon>
        <taxon>Dikarya</taxon>
        <taxon>Basidiomycota</taxon>
        <taxon>Pucciniomycotina</taxon>
        <taxon>Mixiomycetes</taxon>
        <taxon>Mixiales</taxon>
        <taxon>Mixiaceae</taxon>
        <taxon>Mixia</taxon>
    </lineage>
</organism>
<feature type="region of interest" description="Disordered" evidence="2">
    <location>
        <begin position="565"/>
        <end position="587"/>
    </location>
</feature>
<keyword evidence="4" id="KW-1185">Reference proteome</keyword>
<reference evidence="3 4" key="1">
    <citation type="journal article" date="2011" name="J. Gen. Appl. Microbiol.">
        <title>Draft genome sequencing of the enigmatic basidiomycete Mixia osmundae.</title>
        <authorList>
            <person name="Nishida H."/>
            <person name="Nagatsuka Y."/>
            <person name="Sugiyama J."/>
        </authorList>
    </citation>
    <scope>NUCLEOTIDE SEQUENCE [LARGE SCALE GENOMIC DNA]</scope>
    <source>
        <strain evidence="4">CBS 9802 / IAM 14324 / JCM 22182 / KY 12970</strain>
    </source>
</reference>
<dbReference type="HOGENOM" id="CLU_021989_0_0_1"/>
<evidence type="ECO:0000313" key="3">
    <source>
        <dbReference type="EMBL" id="GAA94139.1"/>
    </source>
</evidence>
<dbReference type="EMBL" id="BABT02000028">
    <property type="protein sequence ID" value="GAA94139.1"/>
    <property type="molecule type" value="Genomic_DNA"/>
</dbReference>
<dbReference type="InParanoid" id="G7DU79"/>
<feature type="region of interest" description="Disordered" evidence="2">
    <location>
        <begin position="1"/>
        <end position="43"/>
    </location>
</feature>
<dbReference type="AlphaFoldDB" id="G7DU79"/>
<dbReference type="InterPro" id="IPR000408">
    <property type="entry name" value="Reg_chr_condens"/>
</dbReference>
<sequence length="624" mass="67187">MSARRSSTATATLHRPTALRTTPPHAGASRQTHSSASDADAVGNSRMRGRLGLVLLGVAVEETVRLTLFGDHISNESAIEHYQLHEGHRTRGLFLWGSNKHNVTAPHQPDVEVIKQPKPFVLLDGVALRELVLHEKYAVAIDEHGDLLQWGDGFDNTVRETGDIKPRKTLQGKNIIQVAATSEKIYALSKKGEVWLIAANAAHQAMGQQNKSYSYWSYIAWLWGSRPPGVDTEKLTTNVALASGENIVTVSSGSDHVLALTTAGRAFAVPASSRGNSNGQLGVRAVQLFTTTRKTDQPGDMPPPQQIQMIPDGFDVEFDKSYDRLLGDSIGKLANYNAEAIKTSDKSDSAQADIRFCTVLHELPSLRGVAIDQLVAGARHSVAKTKEGRILTWGANSYGQLGLGPQMAFPTIPTPTELPLTKSFPASVAVKCDKVAAGGDTTYLVVTRNEIRTGNVSIEVLACGNGRFGQIGNAAWAHQGSPTKVKTISGLLEWSDHHQSIAPIAVHDLSVSSTHCAITLDNAVVQHDAKFGRDVFVWGHNESYQLGTGKRSNLAVPQHLPPLPYPNPAKISNAPESALSSGTPSPMAHHRLQLATATKVEGRKMVEEAIVAGHGSTAVYWRIV</sequence>
<gene>
    <name evidence="3" type="primary">Mo00787</name>
    <name evidence="3" type="ORF">E5Q_00787</name>
</gene>
<dbReference type="Pfam" id="PF13540">
    <property type="entry name" value="RCC1_2"/>
    <property type="match status" value="1"/>
</dbReference>
<dbReference type="Gene3D" id="2.130.10.30">
    <property type="entry name" value="Regulator of chromosome condensation 1/beta-lactamase-inhibitor protein II"/>
    <property type="match status" value="2"/>
</dbReference>
<name>G7DU79_MIXOS</name>
<dbReference type="InterPro" id="IPR009091">
    <property type="entry name" value="RCC1/BLIP-II"/>
</dbReference>
<dbReference type="STRING" id="764103.G7DU79"/>
<proteinExistence type="predicted"/>
<dbReference type="GO" id="GO:0005743">
    <property type="term" value="C:mitochondrial inner membrane"/>
    <property type="evidence" value="ECO:0007669"/>
    <property type="project" value="TreeGrafter"/>
</dbReference>
<dbReference type="Pfam" id="PF00415">
    <property type="entry name" value="RCC1"/>
    <property type="match status" value="1"/>
</dbReference>
<dbReference type="Proteomes" id="UP000009131">
    <property type="component" value="Unassembled WGS sequence"/>
</dbReference>
<dbReference type="GO" id="GO:0034551">
    <property type="term" value="P:mitochondrial respiratory chain complex III assembly"/>
    <property type="evidence" value="ECO:0007669"/>
    <property type="project" value="TreeGrafter"/>
</dbReference>
<dbReference type="SUPFAM" id="SSF50985">
    <property type="entry name" value="RCC1/BLIP-II"/>
    <property type="match status" value="1"/>
</dbReference>
<dbReference type="PRINTS" id="PR00633">
    <property type="entry name" value="RCCNDNSATION"/>
</dbReference>
<dbReference type="eggNOG" id="KOG1426">
    <property type="taxonomic scope" value="Eukaryota"/>
</dbReference>
<evidence type="ECO:0000256" key="1">
    <source>
        <dbReference type="PROSITE-ProRule" id="PRU00235"/>
    </source>
</evidence>
<evidence type="ECO:0000256" key="2">
    <source>
        <dbReference type="SAM" id="MobiDB-lite"/>
    </source>
</evidence>
<dbReference type="PROSITE" id="PS50012">
    <property type="entry name" value="RCC1_3"/>
    <property type="match status" value="1"/>
</dbReference>
<feature type="compositionally biased region" description="Polar residues" evidence="2">
    <location>
        <begin position="1"/>
        <end position="11"/>
    </location>
</feature>
<protein>
    <submittedName>
        <fullName evidence="3">Uncharacterized protein</fullName>
    </submittedName>
</protein>
<dbReference type="PANTHER" id="PTHR47563:SF1">
    <property type="entry name" value="PROTEIN FMP25, MITOCHONDRIAL"/>
    <property type="match status" value="1"/>
</dbReference>
<dbReference type="InterPro" id="IPR053245">
    <property type="entry name" value="MitoProcess-Associated"/>
</dbReference>
<dbReference type="OrthoDB" id="10256179at2759"/>
<comment type="caution">
    <text evidence="3">The sequence shown here is derived from an EMBL/GenBank/DDBJ whole genome shotgun (WGS) entry which is preliminary data.</text>
</comment>
<dbReference type="PANTHER" id="PTHR47563">
    <property type="entry name" value="PROTEIN FMP25, MITOCHONDRIAL"/>
    <property type="match status" value="1"/>
</dbReference>
<evidence type="ECO:0000313" key="4">
    <source>
        <dbReference type="Proteomes" id="UP000009131"/>
    </source>
</evidence>
<feature type="compositionally biased region" description="Polar residues" evidence="2">
    <location>
        <begin position="574"/>
        <end position="584"/>
    </location>
</feature>
<reference evidence="3 4" key="2">
    <citation type="journal article" date="2012" name="Open Biol.">
        <title>Characteristics of nucleosomes and linker DNA regions on the genome of the basidiomycete Mixia osmundae revealed by mono- and dinucleosome mapping.</title>
        <authorList>
            <person name="Nishida H."/>
            <person name="Kondo S."/>
            <person name="Matsumoto T."/>
            <person name="Suzuki Y."/>
            <person name="Yoshikawa H."/>
            <person name="Taylor T.D."/>
            <person name="Sugiyama J."/>
        </authorList>
    </citation>
    <scope>NUCLEOTIDE SEQUENCE [LARGE SCALE GENOMIC DNA]</scope>
    <source>
        <strain evidence="4">CBS 9802 / IAM 14324 / JCM 22182 / KY 12970</strain>
    </source>
</reference>